<dbReference type="Proteomes" id="UP000276103">
    <property type="component" value="Unassembled WGS sequence"/>
</dbReference>
<comment type="caution">
    <text evidence="14">The sequence shown here is derived from an EMBL/GenBank/DDBJ whole genome shotgun (WGS) entry which is preliminary data.</text>
</comment>
<dbReference type="InterPro" id="IPR036890">
    <property type="entry name" value="HATPase_C_sf"/>
</dbReference>
<dbReference type="SUPFAM" id="SSF52540">
    <property type="entry name" value="P-loop containing nucleoside triphosphate hydrolases"/>
    <property type="match status" value="1"/>
</dbReference>
<dbReference type="InterPro" id="IPR011009">
    <property type="entry name" value="Kinase-like_dom_sf"/>
</dbReference>
<dbReference type="InterPro" id="IPR053159">
    <property type="entry name" value="Hybrid_Histidine_Kinase"/>
</dbReference>
<evidence type="ECO:0000256" key="4">
    <source>
        <dbReference type="ARBA" id="ARBA00022553"/>
    </source>
</evidence>
<evidence type="ECO:0000259" key="11">
    <source>
        <dbReference type="PROSITE" id="PS50011"/>
    </source>
</evidence>
<dbReference type="Pfam" id="PF13191">
    <property type="entry name" value="AAA_16"/>
    <property type="match status" value="1"/>
</dbReference>
<dbReference type="PROSITE" id="PS50109">
    <property type="entry name" value="HIS_KIN"/>
    <property type="match status" value="1"/>
</dbReference>
<evidence type="ECO:0000256" key="8">
    <source>
        <dbReference type="ARBA" id="ARBA00074306"/>
    </source>
</evidence>
<keyword evidence="14" id="KW-0723">Serine/threonine-protein kinase</keyword>
<feature type="modified residue" description="4-aspartylphosphate" evidence="9">
    <location>
        <position position="1853"/>
    </location>
</feature>
<reference evidence="14 15" key="1">
    <citation type="journal article" date="2019" name="Genome Biol. Evol.">
        <title>Day and night: Metabolic profiles and evolutionary relationships of six axenic non-marine cyanobacteria.</title>
        <authorList>
            <person name="Will S.E."/>
            <person name="Henke P."/>
            <person name="Boedeker C."/>
            <person name="Huang S."/>
            <person name="Brinkmann H."/>
            <person name="Rohde M."/>
            <person name="Jarek M."/>
            <person name="Friedl T."/>
            <person name="Seufert S."/>
            <person name="Schumacher M."/>
            <person name="Overmann J."/>
            <person name="Neumann-Schaal M."/>
            <person name="Petersen J."/>
        </authorList>
    </citation>
    <scope>NUCLEOTIDE SEQUENCE [LARGE SCALE GENOMIC DNA]</scope>
    <source>
        <strain evidence="14 15">SAG 1403-4b</strain>
    </source>
</reference>
<evidence type="ECO:0000259" key="13">
    <source>
        <dbReference type="PROSITE" id="PS50110"/>
    </source>
</evidence>
<dbReference type="PROSITE" id="PS50110">
    <property type="entry name" value="RESPONSE_REGULATORY"/>
    <property type="match status" value="1"/>
</dbReference>
<dbReference type="CDD" id="cd14014">
    <property type="entry name" value="STKc_PknB_like"/>
    <property type="match status" value="1"/>
</dbReference>
<dbReference type="InterPro" id="IPR001789">
    <property type="entry name" value="Sig_transdc_resp-reg_receiver"/>
</dbReference>
<dbReference type="SMART" id="SM00388">
    <property type="entry name" value="HisKA"/>
    <property type="match status" value="1"/>
</dbReference>
<sequence>MINLTNQLLLSLPGYEITSELIFNSKNAIYRGYRIIDNCPVVLKTFSHHLPLPEQVAELKQEYEVQRQLQLPGVVQAYALEKANNQPILVLEDFSAESLARLELAGKLELSKFLELAISITIALGQVHAAGIIHKDINPHNIVFNQSTGQIKLIDFGISTVLAREKSTLKHLQTLEGTLPYISPEQTGRMNRDIDYRSDFYSLGVTFYELITGNLPFPGTDALEVVHAHIAKQPISPHQLTDGRCPQAISDIILQLMAKNAEDRYQSDYGLQRDLEQCLYELQTQGMVQVFPLSYRDAREKFILPQKLYGRQQERQQLLAAYERVSQGQCELVLVKGYSGVGKSALVREIHQPMTAKRGNYISGKYDQYQRNIPYYALTQAFNELCDRFLAEPEEILIQWNQRIIQAVGNNGQVLIDVIPSLERVIGTQPPVTPIGLQEAQNRFQLLFQNFIQAICCPEHPLVIFIDDLQWADTSSLSLLQSLMQDFSHQSLLIIGAYRDNEVDITHSLQLALDSIQQSGATISTIQLHNLSIANVNSLIADALLTEPQYTHSLSELVYGKTQGNAFFTNEFLKSLYTEGLLIFDYQKRQWQWNIEKIHLQNITDNVVDLMISKIAQLQPTTQQCLQLAACIGNQFDLATLAIICQRQIQTTLTEIWTAITSGLIIPLNDKYKLLNIQTYQQQISHEVKFKFQHDRVQQAAYSLIDAVQKQATHLQIGRLLLAQNTPNQQESEVFEIVNQFNKVIPLIREETEQLQIAELNLKAGQRAKATSAYRSAFQYLATGIELLPKNHWQFYYNFSLKLYEEAAEAAYLSGDLQQTNELTDVILQQATNLLDQITTYEIKLQAYVAQNRFLEAINLGLDILEQLGIEFPASSTQANISLKLQDLQSQLHDKTIADLLELPLMTDPTQLVAIRILLTIAAAAYVSAPDLYILIILQLVKLSIEFGNARGSTYGYAAYGLLLCGIFSEITTGFEFGQLALQLLEKLNAQEFRSKTFLMVNAFINHWHSHVSTTLKPLLAGYPIGVEIGDLEFGSYSIFTYFVHNFLLGKELQTLNQEMTTYITLLGQLKQQTTLNWLQINQQLTFNLLGAVENNCCLKGTSYDVELMLAIHQKMGDRTGLAIIYIYQLILCYLFNNYTQARINSELGKQYLDAVVGLLISTNFYFYDSLSYLAVYHQSSVIKQREILDQVQINQEKMQQWASHAPMNFLHKWYLVKAETYRILKQPLQAMEYYDLAIAGAKENEYIQEEALANELAGQFYLELGRQKIGIVYLQEAYYAYLSWGAKAKITDLEARYPQWLRINTPLSKTHSINSSTSSANLDFASILKASQALSSEIILHHLLDKLMKIVLENAGASKGYLVLEKENNWVVEAQGKINNQTIQSFASTPLNEIPKTSIPKSILNYVARTQETVVLNTVNQQGNFSKDQYIEIEKPQSILCTPILNQGQLIGLLYLENQLTSGAFTPERLEVLHLLTAQAAVSIENALLYQNLEQTKQQVEEYSRTLEIKVEERTKELAKAKQTAELANQAKSEFLASMSHELRTPLNGILGYTQIMQRWLRQPQASHLLLHTPSSPQIEQHRNGVQVIHECGTHLLNLINDVLDLAKIEARKMELYPQEVQLSSFLSSIVEMLRVRTHQKDIFFHYHADNNLPESVFVDEKRLRQVLINLLSNAIKFTDAGSVTFAVDLLELNVADIPSTACIRFTITDTGVGMNPEQLEKIFQPFEQVGTRVKQIEGTGLGLSISQRIVELMNSQIQVSSILGEGSSFWFVVTLPIINQSNIKSQTKNQGQIIGYSGQKRRILVVDDNQINREVLMELLQSWGFICAEASNGAEGLTQVISWQPDLVITDMIMPVMDGFEFTRRLREDYQLHDLIIIAWSARSLGIENNNAASLEATCNDCLSKPIQSEQLLLCLHKHLQVEWVYEQPSSDISTPPEITESTLKVPPTEELQTIYNAAIIGDIAEIELQAKRIKELDSQYSQFCDRILQLVQKFDVQAIVKLLKKTLF</sequence>
<dbReference type="InterPro" id="IPR000719">
    <property type="entry name" value="Prot_kinase_dom"/>
</dbReference>
<dbReference type="GO" id="GO:0004674">
    <property type="term" value="F:protein serine/threonine kinase activity"/>
    <property type="evidence" value="ECO:0007669"/>
    <property type="project" value="UniProtKB-KW"/>
</dbReference>
<dbReference type="Pfam" id="PF01590">
    <property type="entry name" value="GAF"/>
    <property type="match status" value="1"/>
</dbReference>
<proteinExistence type="inferred from homology"/>
<dbReference type="Pfam" id="PF00072">
    <property type="entry name" value="Response_reg"/>
    <property type="match status" value="1"/>
</dbReference>
<dbReference type="Gene3D" id="3.30.450.40">
    <property type="match status" value="1"/>
</dbReference>
<dbReference type="GO" id="GO:0000155">
    <property type="term" value="F:phosphorelay sensor kinase activity"/>
    <property type="evidence" value="ECO:0007669"/>
    <property type="project" value="InterPro"/>
</dbReference>
<dbReference type="SMART" id="SM00065">
    <property type="entry name" value="GAF"/>
    <property type="match status" value="1"/>
</dbReference>
<dbReference type="InterPro" id="IPR011006">
    <property type="entry name" value="CheY-like_superfamily"/>
</dbReference>
<dbReference type="Pfam" id="PF00069">
    <property type="entry name" value="Pkinase"/>
    <property type="match status" value="1"/>
</dbReference>
<evidence type="ECO:0000259" key="12">
    <source>
        <dbReference type="PROSITE" id="PS50109"/>
    </source>
</evidence>
<dbReference type="InterPro" id="IPR003661">
    <property type="entry name" value="HisK_dim/P_dom"/>
</dbReference>
<dbReference type="InterPro" id="IPR041664">
    <property type="entry name" value="AAA_16"/>
</dbReference>
<name>A0A433UTU4_ANAVA</name>
<dbReference type="Gene3D" id="3.40.50.2300">
    <property type="match status" value="1"/>
</dbReference>
<keyword evidence="6 14" id="KW-0418">Kinase</keyword>
<dbReference type="Gene3D" id="1.10.287.130">
    <property type="match status" value="1"/>
</dbReference>
<dbReference type="PANTHER" id="PTHR43642">
    <property type="entry name" value="HYBRID SIGNAL TRANSDUCTION HISTIDINE KINASE G"/>
    <property type="match status" value="1"/>
</dbReference>
<dbReference type="InterPro" id="IPR029016">
    <property type="entry name" value="GAF-like_dom_sf"/>
</dbReference>
<dbReference type="InterPro" id="IPR005467">
    <property type="entry name" value="His_kinase_dom"/>
</dbReference>
<dbReference type="SUPFAM" id="SSF47384">
    <property type="entry name" value="Homodimeric domain of signal transducing histidine kinase"/>
    <property type="match status" value="1"/>
</dbReference>
<evidence type="ECO:0000256" key="5">
    <source>
        <dbReference type="ARBA" id="ARBA00022679"/>
    </source>
</evidence>
<keyword evidence="4 9" id="KW-0597">Phosphoprotein</keyword>
<comment type="catalytic activity">
    <reaction evidence="1">
        <text>ATP + protein L-histidine = ADP + protein N-phospho-L-histidine.</text>
        <dbReference type="EC" id="2.7.13.3"/>
    </reaction>
</comment>
<dbReference type="OrthoDB" id="9801841at2"/>
<dbReference type="Gene3D" id="3.30.565.10">
    <property type="entry name" value="Histidine kinase-like ATPase, C-terminal domain"/>
    <property type="match status" value="1"/>
</dbReference>
<dbReference type="SMART" id="SM00387">
    <property type="entry name" value="HATPase_c"/>
    <property type="match status" value="1"/>
</dbReference>
<evidence type="ECO:0000256" key="1">
    <source>
        <dbReference type="ARBA" id="ARBA00000085"/>
    </source>
</evidence>
<dbReference type="EMBL" id="RSCM01000005">
    <property type="protein sequence ID" value="RUS97265.1"/>
    <property type="molecule type" value="Genomic_DNA"/>
</dbReference>
<keyword evidence="15" id="KW-1185">Reference proteome</keyword>
<evidence type="ECO:0000256" key="3">
    <source>
        <dbReference type="ARBA" id="ARBA00012438"/>
    </source>
</evidence>
<dbReference type="SUPFAM" id="SSF56112">
    <property type="entry name" value="Protein kinase-like (PK-like)"/>
    <property type="match status" value="1"/>
</dbReference>
<dbReference type="Pfam" id="PF02518">
    <property type="entry name" value="HATPase_c"/>
    <property type="match status" value="1"/>
</dbReference>
<evidence type="ECO:0000256" key="2">
    <source>
        <dbReference type="ARBA" id="ARBA00006402"/>
    </source>
</evidence>
<dbReference type="GO" id="GO:0005524">
    <property type="term" value="F:ATP binding"/>
    <property type="evidence" value="ECO:0007669"/>
    <property type="project" value="InterPro"/>
</dbReference>
<gene>
    <name evidence="14" type="ORF">DSM107003_20060</name>
</gene>
<dbReference type="InterPro" id="IPR003594">
    <property type="entry name" value="HATPase_dom"/>
</dbReference>
<dbReference type="InterPro" id="IPR004358">
    <property type="entry name" value="Sig_transdc_His_kin-like_C"/>
</dbReference>
<keyword evidence="7" id="KW-0902">Two-component regulatory system</keyword>
<dbReference type="Gene3D" id="1.10.510.10">
    <property type="entry name" value="Transferase(Phosphotransferase) domain 1"/>
    <property type="match status" value="1"/>
</dbReference>
<evidence type="ECO:0000256" key="7">
    <source>
        <dbReference type="ARBA" id="ARBA00023012"/>
    </source>
</evidence>
<organism evidence="14 15">
    <name type="scientific">Trichormus variabilis SAG 1403-4b</name>
    <dbReference type="NCBI Taxonomy" id="447716"/>
    <lineage>
        <taxon>Bacteria</taxon>
        <taxon>Bacillati</taxon>
        <taxon>Cyanobacteriota</taxon>
        <taxon>Cyanophyceae</taxon>
        <taxon>Nostocales</taxon>
        <taxon>Nostocaceae</taxon>
        <taxon>Trichormus</taxon>
    </lineage>
</organism>
<dbReference type="CDD" id="cd16922">
    <property type="entry name" value="HATPase_EvgS-ArcB-TorS-like"/>
    <property type="match status" value="1"/>
</dbReference>
<dbReference type="PANTHER" id="PTHR43642:SF1">
    <property type="entry name" value="HYBRID SIGNAL TRANSDUCTION HISTIDINE KINASE G"/>
    <property type="match status" value="1"/>
</dbReference>
<evidence type="ECO:0000313" key="14">
    <source>
        <dbReference type="EMBL" id="RUS97265.1"/>
    </source>
</evidence>
<accession>A0A433UTU4</accession>
<dbReference type="InterPro" id="IPR027417">
    <property type="entry name" value="P-loop_NTPase"/>
</dbReference>
<dbReference type="SUPFAM" id="SSF55781">
    <property type="entry name" value="GAF domain-like"/>
    <property type="match status" value="1"/>
</dbReference>
<feature type="domain" description="Response regulatory" evidence="13">
    <location>
        <begin position="1804"/>
        <end position="1922"/>
    </location>
</feature>
<dbReference type="RefSeq" id="WP_127053806.1">
    <property type="nucleotide sequence ID" value="NZ_RSCM01000005.1"/>
</dbReference>
<evidence type="ECO:0000256" key="9">
    <source>
        <dbReference type="PROSITE-ProRule" id="PRU00169"/>
    </source>
</evidence>
<evidence type="ECO:0000256" key="10">
    <source>
        <dbReference type="SAM" id="Coils"/>
    </source>
</evidence>
<dbReference type="SUPFAM" id="SSF52172">
    <property type="entry name" value="CheY-like"/>
    <property type="match status" value="1"/>
</dbReference>
<feature type="domain" description="Protein kinase" evidence="11">
    <location>
        <begin position="15"/>
        <end position="279"/>
    </location>
</feature>
<dbReference type="PROSITE" id="PS50011">
    <property type="entry name" value="PROTEIN_KINASE_DOM"/>
    <property type="match status" value="1"/>
</dbReference>
<dbReference type="InterPro" id="IPR036097">
    <property type="entry name" value="HisK_dim/P_sf"/>
</dbReference>
<dbReference type="InterPro" id="IPR003018">
    <property type="entry name" value="GAF"/>
</dbReference>
<dbReference type="Pfam" id="PF00512">
    <property type="entry name" value="HisKA"/>
    <property type="match status" value="1"/>
</dbReference>
<dbReference type="CDD" id="cd17546">
    <property type="entry name" value="REC_hyHK_CKI1_RcsC-like"/>
    <property type="match status" value="1"/>
</dbReference>
<evidence type="ECO:0000313" key="15">
    <source>
        <dbReference type="Proteomes" id="UP000276103"/>
    </source>
</evidence>
<keyword evidence="5" id="KW-0808">Transferase</keyword>
<keyword evidence="10" id="KW-0175">Coiled coil</keyword>
<dbReference type="SUPFAM" id="SSF55874">
    <property type="entry name" value="ATPase domain of HSP90 chaperone/DNA topoisomerase II/histidine kinase"/>
    <property type="match status" value="1"/>
</dbReference>
<dbReference type="SMART" id="SM00448">
    <property type="entry name" value="REC"/>
    <property type="match status" value="1"/>
</dbReference>
<dbReference type="FunFam" id="3.30.565.10:FF:000010">
    <property type="entry name" value="Sensor histidine kinase RcsC"/>
    <property type="match status" value="1"/>
</dbReference>
<feature type="coiled-coil region" evidence="10">
    <location>
        <begin position="1487"/>
        <end position="1532"/>
    </location>
</feature>
<protein>
    <recommendedName>
        <fullName evidence="8">Circadian input-output histidine kinase CikA</fullName>
        <ecNumber evidence="3">2.7.13.3</ecNumber>
    </recommendedName>
</protein>
<dbReference type="PRINTS" id="PR00344">
    <property type="entry name" value="BCTRLSENSOR"/>
</dbReference>
<dbReference type="Gene3D" id="3.40.50.300">
    <property type="entry name" value="P-loop containing nucleotide triphosphate hydrolases"/>
    <property type="match status" value="1"/>
</dbReference>
<feature type="domain" description="Histidine kinase" evidence="12">
    <location>
        <begin position="1539"/>
        <end position="1781"/>
    </location>
</feature>
<comment type="similarity">
    <text evidence="2">In the N-terminal section; belongs to the phytochrome family.</text>
</comment>
<dbReference type="CDD" id="cd00082">
    <property type="entry name" value="HisKA"/>
    <property type="match status" value="1"/>
</dbReference>
<dbReference type="EC" id="2.7.13.3" evidence="3"/>
<evidence type="ECO:0000256" key="6">
    <source>
        <dbReference type="ARBA" id="ARBA00022777"/>
    </source>
</evidence>